<accession>A0A1Y1UW62</accession>
<comment type="caution">
    <text evidence="4">The sequence shown here is derived from an EMBL/GenBank/DDBJ whole genome shotgun (WGS) entry which is preliminary data.</text>
</comment>
<dbReference type="GO" id="GO:0008061">
    <property type="term" value="F:chitin binding"/>
    <property type="evidence" value="ECO:0007669"/>
    <property type="project" value="UniProtKB-UniRule"/>
</dbReference>
<keyword evidence="1 2" id="KW-0147">Chitin-binding</keyword>
<dbReference type="SUPFAM" id="SSF57016">
    <property type="entry name" value="Plant lectins/antimicrobial peptides"/>
    <property type="match status" value="1"/>
</dbReference>
<dbReference type="OrthoDB" id="10263912at2759"/>
<dbReference type="InterPro" id="IPR036861">
    <property type="entry name" value="Endochitinase-like_sf"/>
</dbReference>
<keyword evidence="2" id="KW-1015">Disulfide bond</keyword>
<evidence type="ECO:0000256" key="2">
    <source>
        <dbReference type="PROSITE-ProRule" id="PRU00261"/>
    </source>
</evidence>
<evidence type="ECO:0000313" key="5">
    <source>
        <dbReference type="Proteomes" id="UP000193719"/>
    </source>
</evidence>
<dbReference type="EMBL" id="MCFH01000066">
    <property type="protein sequence ID" value="ORX42338.1"/>
    <property type="molecule type" value="Genomic_DNA"/>
</dbReference>
<reference evidence="4 5" key="1">
    <citation type="submission" date="2016-08" db="EMBL/GenBank/DDBJ databases">
        <title>Genomes of anaerobic fungi encode conserved fungal cellulosomes for biomass hydrolysis.</title>
        <authorList>
            <consortium name="DOE Joint Genome Institute"/>
            <person name="Haitjema C.H."/>
            <person name="Gilmore S.P."/>
            <person name="Henske J.K."/>
            <person name="Solomon K.V."/>
            <person name="De Groot R."/>
            <person name="Kuo A."/>
            <person name="Mondo S.J."/>
            <person name="Salamov A.A."/>
            <person name="Labutti K."/>
            <person name="Zhao Z."/>
            <person name="Chiniquy J."/>
            <person name="Barry K."/>
            <person name="Brewer H.M."/>
            <person name="Purvine S.O."/>
            <person name="Wright A.T."/>
            <person name="Boxma B."/>
            <person name="Van Alen T."/>
            <person name="Hackstein J.H."/>
            <person name="Baker S.E."/>
            <person name="Grigoriev I.V."/>
            <person name="O'Malley M.A."/>
        </authorList>
    </citation>
    <scope>NUCLEOTIDE SEQUENCE [LARGE SCALE GENOMIC DNA]</scope>
    <source>
        <strain evidence="5">finn</strain>
    </source>
</reference>
<evidence type="ECO:0000259" key="3">
    <source>
        <dbReference type="PROSITE" id="PS50941"/>
    </source>
</evidence>
<gene>
    <name evidence="4" type="ORF">BCR36DRAFT_374575</name>
</gene>
<keyword evidence="5" id="KW-1185">Reference proteome</keyword>
<dbReference type="AlphaFoldDB" id="A0A1Y1UW62"/>
<dbReference type="InterPro" id="IPR001002">
    <property type="entry name" value="Chitin-bd_1"/>
</dbReference>
<protein>
    <recommendedName>
        <fullName evidence="3">Chitin-binding type-1 domain-containing protein</fullName>
    </recommendedName>
</protein>
<sequence length="122" mass="13722">MLRIVLYNNSHLPNELALKMDGVQACYSYPTITVMVKREALTSRRVFGADTASGYCYSNLGCQSKYGKCTYRCGKLPNENGEEVKFNCPEGQCCSVMGYCRTIKDYCSLDLKCKSKFGSCWN</sequence>
<organism evidence="4 5">
    <name type="scientific">Piromyces finnis</name>
    <dbReference type="NCBI Taxonomy" id="1754191"/>
    <lineage>
        <taxon>Eukaryota</taxon>
        <taxon>Fungi</taxon>
        <taxon>Fungi incertae sedis</taxon>
        <taxon>Chytridiomycota</taxon>
        <taxon>Chytridiomycota incertae sedis</taxon>
        <taxon>Neocallimastigomycetes</taxon>
        <taxon>Neocallimastigales</taxon>
        <taxon>Neocallimastigaceae</taxon>
        <taxon>Piromyces</taxon>
    </lineage>
</organism>
<reference evidence="4 5" key="2">
    <citation type="submission" date="2016-08" db="EMBL/GenBank/DDBJ databases">
        <title>Pervasive Adenine N6-methylation of Active Genes in Fungi.</title>
        <authorList>
            <consortium name="DOE Joint Genome Institute"/>
            <person name="Mondo S.J."/>
            <person name="Dannebaum R.O."/>
            <person name="Kuo R.C."/>
            <person name="Labutti K."/>
            <person name="Haridas S."/>
            <person name="Kuo A."/>
            <person name="Salamov A."/>
            <person name="Ahrendt S.R."/>
            <person name="Lipzen A."/>
            <person name="Sullivan W."/>
            <person name="Andreopoulos W.B."/>
            <person name="Clum A."/>
            <person name="Lindquist E."/>
            <person name="Daum C."/>
            <person name="Ramamoorthy G.K."/>
            <person name="Gryganskyi A."/>
            <person name="Culley D."/>
            <person name="Magnuson J.K."/>
            <person name="James T.Y."/>
            <person name="O'Malley M.A."/>
            <person name="Stajich J.E."/>
            <person name="Spatafora J.W."/>
            <person name="Visel A."/>
            <person name="Grigoriev I.V."/>
        </authorList>
    </citation>
    <scope>NUCLEOTIDE SEQUENCE [LARGE SCALE GENOMIC DNA]</scope>
    <source>
        <strain evidence="5">finn</strain>
    </source>
</reference>
<dbReference type="PROSITE" id="PS50941">
    <property type="entry name" value="CHIT_BIND_I_2"/>
    <property type="match status" value="1"/>
</dbReference>
<dbReference type="Proteomes" id="UP000193719">
    <property type="component" value="Unassembled WGS sequence"/>
</dbReference>
<evidence type="ECO:0000256" key="1">
    <source>
        <dbReference type="ARBA" id="ARBA00022669"/>
    </source>
</evidence>
<dbReference type="Gene3D" id="3.30.60.10">
    <property type="entry name" value="Endochitinase-like"/>
    <property type="match status" value="1"/>
</dbReference>
<feature type="disulfide bond" evidence="2">
    <location>
        <begin position="88"/>
        <end position="100"/>
    </location>
</feature>
<comment type="caution">
    <text evidence="2">Lacks conserved residue(s) required for the propagation of feature annotation.</text>
</comment>
<name>A0A1Y1UW62_9FUNG</name>
<feature type="disulfide bond" evidence="2">
    <location>
        <begin position="93"/>
        <end position="107"/>
    </location>
</feature>
<feature type="domain" description="Chitin-binding type-1" evidence="3">
    <location>
        <begin position="70"/>
        <end position="122"/>
    </location>
</feature>
<proteinExistence type="predicted"/>
<evidence type="ECO:0000313" key="4">
    <source>
        <dbReference type="EMBL" id="ORX42338.1"/>
    </source>
</evidence>